<proteinExistence type="predicted"/>
<gene>
    <name evidence="2" type="ORF">ACFO0G_14175</name>
</gene>
<protein>
    <submittedName>
        <fullName evidence="2">Adenylyl cyclase</fullName>
    </submittedName>
</protein>
<comment type="caution">
    <text evidence="2">The sequence shown here is derived from an EMBL/GenBank/DDBJ whole genome shotgun (WGS) entry which is preliminary data.</text>
</comment>
<dbReference type="InterPro" id="IPR011050">
    <property type="entry name" value="Pectin_lyase_fold/virulence"/>
</dbReference>
<dbReference type="InterPro" id="IPR059186">
    <property type="entry name" value="SACTE_4363"/>
</dbReference>
<sequence>MPLAPCPDPSRPSPAGRRHSGGLVAAGAALLIGLFAAGGTAPAQASPPAPSAAPAQQAPASPQAPPQPAQNPFGSNVYVFDPGMPVAQIQATVDSIAAQQVDDEMGTKRYSLLFKPGTYGTPEEPLIVQVGYSTEVAGLGASPTDVTINGHVDVYNRCLTAENCIALNNFWRSLSNLTINVTGLEGCRSSANFWAASQASPMRRVNITGGNLSLMDYCTAGPQYASGGFIADSKTGAIINGSQQQYLVRDSSIGSWSNGVWNQVFSGVNGAPGDSFPNPPYTTLANTPISREKPYLTLDAGGQYSVFVPAVRQNSAATTWENGPTAGRSIPLDDFYIAKPGDSVQTINSQLARGKNLLLTPGVYDVDRSIEVKRANTVVLGLGMATLTAVNGSVPLTVAEVPGVDIAAVTVDAGEVNSPALMRLGKALPGAGSGPANSAVHSDPANPTTLHDVFFRVGGPHVGKASVSLEVNSDNVLLDHIWAWRADHGNGVGWTTNTGRNGVIVNGNNVTATGLFVEHYQEYNVIWNGENGKTVFFQNELPYDAPNQAAWQHDGILGWAGYKVADSVKTHELWGGGSYVYNNVDPTIHATRGFEVPVAPGVKLHSLLTVNLGAGTLDHVVNDTGAPVSTDAVGVPSYVADFG</sequence>
<dbReference type="InterPro" id="IPR012334">
    <property type="entry name" value="Pectin_lyas_fold"/>
</dbReference>
<feature type="compositionally biased region" description="Pro residues" evidence="1">
    <location>
        <begin position="1"/>
        <end position="12"/>
    </location>
</feature>
<dbReference type="CDD" id="cd23669">
    <property type="entry name" value="GH55_SacteLam55A-like"/>
    <property type="match status" value="1"/>
</dbReference>
<feature type="region of interest" description="Disordered" evidence="1">
    <location>
        <begin position="1"/>
        <end position="20"/>
    </location>
</feature>
<evidence type="ECO:0000256" key="1">
    <source>
        <dbReference type="SAM" id="MobiDB-lite"/>
    </source>
</evidence>
<dbReference type="Gene3D" id="2.160.20.10">
    <property type="entry name" value="Single-stranded right-handed beta-helix, Pectin lyase-like"/>
    <property type="match status" value="2"/>
</dbReference>
<dbReference type="RefSeq" id="WP_376978369.1">
    <property type="nucleotide sequence ID" value="NZ_JBHSDQ010000006.1"/>
</dbReference>
<evidence type="ECO:0000313" key="2">
    <source>
        <dbReference type="EMBL" id="MFC4397244.1"/>
    </source>
</evidence>
<accession>A0ABV8WKG0</accession>
<keyword evidence="3" id="KW-1185">Reference proteome</keyword>
<dbReference type="EMBL" id="JBHSDQ010000006">
    <property type="protein sequence ID" value="MFC4397244.1"/>
    <property type="molecule type" value="Genomic_DNA"/>
</dbReference>
<organism evidence="2 3">
    <name type="scientific">Arthrobacter sedimenti</name>
    <dbReference type="NCBI Taxonomy" id="2694931"/>
    <lineage>
        <taxon>Bacteria</taxon>
        <taxon>Bacillati</taxon>
        <taxon>Actinomycetota</taxon>
        <taxon>Actinomycetes</taxon>
        <taxon>Micrococcales</taxon>
        <taxon>Micrococcaceae</taxon>
        <taxon>Arthrobacter</taxon>
    </lineage>
</organism>
<dbReference type="SUPFAM" id="SSF51126">
    <property type="entry name" value="Pectin lyase-like"/>
    <property type="match status" value="1"/>
</dbReference>
<feature type="compositionally biased region" description="Low complexity" evidence="1">
    <location>
        <begin position="52"/>
        <end position="61"/>
    </location>
</feature>
<evidence type="ECO:0000313" key="3">
    <source>
        <dbReference type="Proteomes" id="UP001595778"/>
    </source>
</evidence>
<dbReference type="Proteomes" id="UP001595778">
    <property type="component" value="Unassembled WGS sequence"/>
</dbReference>
<reference evidence="3" key="1">
    <citation type="journal article" date="2019" name="Int. J. Syst. Evol. Microbiol.">
        <title>The Global Catalogue of Microorganisms (GCM) 10K type strain sequencing project: providing services to taxonomists for standard genome sequencing and annotation.</title>
        <authorList>
            <consortium name="The Broad Institute Genomics Platform"/>
            <consortium name="The Broad Institute Genome Sequencing Center for Infectious Disease"/>
            <person name="Wu L."/>
            <person name="Ma J."/>
        </authorList>
    </citation>
    <scope>NUCLEOTIDE SEQUENCE [LARGE SCALE GENOMIC DNA]</scope>
    <source>
        <strain evidence="3">PJ61</strain>
    </source>
</reference>
<feature type="region of interest" description="Disordered" evidence="1">
    <location>
        <begin position="40"/>
        <end position="75"/>
    </location>
</feature>
<name>A0ABV8WKG0_9MICC</name>